<proteinExistence type="predicted"/>
<gene>
    <name evidence="1" type="ORF">PCON_12562</name>
</gene>
<dbReference type="AlphaFoldDB" id="U4LJF9"/>
<keyword evidence="2" id="KW-1185">Reference proteome</keyword>
<protein>
    <submittedName>
        <fullName evidence="1">Uncharacterized protein</fullName>
    </submittedName>
</protein>
<evidence type="ECO:0000313" key="1">
    <source>
        <dbReference type="EMBL" id="CCX32224.1"/>
    </source>
</evidence>
<dbReference type="Proteomes" id="UP000018144">
    <property type="component" value="Unassembled WGS sequence"/>
</dbReference>
<evidence type="ECO:0000313" key="2">
    <source>
        <dbReference type="Proteomes" id="UP000018144"/>
    </source>
</evidence>
<accession>U4LJF9</accession>
<reference evidence="1 2" key="1">
    <citation type="journal article" date="2013" name="PLoS Genet.">
        <title>The genome and development-dependent transcriptomes of Pyronema confluens: a window into fungal evolution.</title>
        <authorList>
            <person name="Traeger S."/>
            <person name="Altegoer F."/>
            <person name="Freitag M."/>
            <person name="Gabaldon T."/>
            <person name="Kempken F."/>
            <person name="Kumar A."/>
            <person name="Marcet-Houben M."/>
            <person name="Poggeler S."/>
            <person name="Stajich J.E."/>
            <person name="Nowrousian M."/>
        </authorList>
    </citation>
    <scope>NUCLEOTIDE SEQUENCE [LARGE SCALE GENOMIC DNA]</scope>
    <source>
        <strain evidence="2">CBS 100304</strain>
        <tissue evidence="1">Vegetative mycelium</tissue>
    </source>
</reference>
<dbReference type="EMBL" id="HF935733">
    <property type="protein sequence ID" value="CCX32224.1"/>
    <property type="molecule type" value="Genomic_DNA"/>
</dbReference>
<organism evidence="1 2">
    <name type="scientific">Pyronema omphalodes (strain CBS 100304)</name>
    <name type="common">Pyronema confluens</name>
    <dbReference type="NCBI Taxonomy" id="1076935"/>
    <lineage>
        <taxon>Eukaryota</taxon>
        <taxon>Fungi</taxon>
        <taxon>Dikarya</taxon>
        <taxon>Ascomycota</taxon>
        <taxon>Pezizomycotina</taxon>
        <taxon>Pezizomycetes</taxon>
        <taxon>Pezizales</taxon>
        <taxon>Pyronemataceae</taxon>
        <taxon>Pyronema</taxon>
    </lineage>
</organism>
<sequence length="88" mass="9949">MSHTQIRDTCTVGGDRSHPNTGNTKKVCRYLIMITPHNFRVSSFIRLQIIMLIAFQRGPGGCRKGGIREAFVCWFIRFSGSSFEALII</sequence>
<name>U4LJF9_PYROM</name>